<dbReference type="Proteomes" id="UP001158986">
    <property type="component" value="Unassembled WGS sequence"/>
</dbReference>
<dbReference type="Proteomes" id="UP001160483">
    <property type="component" value="Unassembled WGS sequence"/>
</dbReference>
<feature type="transmembrane region" description="Helical" evidence="12">
    <location>
        <begin position="46"/>
        <end position="65"/>
    </location>
</feature>
<evidence type="ECO:0000256" key="1">
    <source>
        <dbReference type="ARBA" id="ARBA00004651"/>
    </source>
</evidence>
<evidence type="ECO:0000256" key="11">
    <source>
        <dbReference type="ARBA" id="ARBA00023264"/>
    </source>
</evidence>
<keyword evidence="7 12" id="KW-1133">Transmembrane helix</keyword>
<evidence type="ECO:0008006" key="17">
    <source>
        <dbReference type="Google" id="ProtNLM"/>
    </source>
</evidence>
<dbReference type="EMBL" id="CAKKTJ010000090">
    <property type="protein sequence ID" value="CAH0473995.1"/>
    <property type="molecule type" value="Genomic_DNA"/>
</dbReference>
<feature type="transmembrane region" description="Helical" evidence="12">
    <location>
        <begin position="16"/>
        <end position="39"/>
    </location>
</feature>
<keyword evidence="4" id="KW-0808">Transferase</keyword>
<gene>
    <name evidence="14" type="ORF">PBS001_LOCUS7036</name>
    <name evidence="13" type="ORF">PBS003_LOCUS865</name>
</gene>
<evidence type="ECO:0000313" key="14">
    <source>
        <dbReference type="EMBL" id="CAH0520562.1"/>
    </source>
</evidence>
<evidence type="ECO:0000256" key="8">
    <source>
        <dbReference type="ARBA" id="ARBA00023098"/>
    </source>
</evidence>
<dbReference type="EMBL" id="CAKLCB010000367">
    <property type="protein sequence ID" value="CAH0520562.1"/>
    <property type="molecule type" value="Genomic_DNA"/>
</dbReference>
<keyword evidence="10" id="KW-0594">Phospholipid biosynthesis</keyword>
<evidence type="ECO:0000313" key="15">
    <source>
        <dbReference type="Proteomes" id="UP001158986"/>
    </source>
</evidence>
<feature type="transmembrane region" description="Helical" evidence="12">
    <location>
        <begin position="355"/>
        <end position="374"/>
    </location>
</feature>
<evidence type="ECO:0000256" key="5">
    <source>
        <dbReference type="ARBA" id="ARBA00022692"/>
    </source>
</evidence>
<accession>A0AAU9KM16</accession>
<evidence type="ECO:0000256" key="6">
    <source>
        <dbReference type="ARBA" id="ARBA00022695"/>
    </source>
</evidence>
<feature type="transmembrane region" description="Helical" evidence="12">
    <location>
        <begin position="271"/>
        <end position="298"/>
    </location>
</feature>
<keyword evidence="11" id="KW-1208">Phospholipid metabolism</keyword>
<sequence length="451" mass="49833">MDLQERLLPCHAVCSSYALVTLCTMLTFVFVPLVVVVLVETGDACLLLFLGQLLLAVGAVEWSWLAFRIRQRLLLAIDLQDVGTLTLQDTEEQEHQIQRQQSQIGEGRLRTLEDQSLRREDPSEYYARLLKESMRAKSFAIAPLAVRICRGHWYIAAFVLASLGAVVSVLLAYALERKVVDDSNSAWHVMGGASVEAAFVSIFFSSLAPSGADAVVLVVYQTCVLVASMDAYLKLQANIIDRDAQIDPLFIILVGGIVIIVFRVVTSKDVMQSLLLVLCDVLGLVCIVSPLIAFAGLIDQTMSQSFRNQLALFVLAVLAADVGDSLAKELQLHWPQAFQWHRPPLFTSEAMTKDIEALVISLICGAIMIAIVCLGSKGSDFSVVEVVVLFGAIAIGQWCRQWMAHVRQMAKVSTSAFYFREGSRSCGVLDRMALFLIAIVVYYPYIKQKYL</sequence>
<dbReference type="GO" id="GO:0005886">
    <property type="term" value="C:plasma membrane"/>
    <property type="evidence" value="ECO:0007669"/>
    <property type="project" value="UniProtKB-SubCell"/>
</dbReference>
<proteinExistence type="predicted"/>
<feature type="transmembrane region" description="Helical" evidence="12">
    <location>
        <begin position="245"/>
        <end position="265"/>
    </location>
</feature>
<feature type="transmembrane region" description="Helical" evidence="12">
    <location>
        <begin position="187"/>
        <end position="208"/>
    </location>
</feature>
<keyword evidence="15" id="KW-1185">Reference proteome</keyword>
<evidence type="ECO:0000256" key="2">
    <source>
        <dbReference type="ARBA" id="ARBA00022475"/>
    </source>
</evidence>
<keyword evidence="3" id="KW-0444">Lipid biosynthesis</keyword>
<name>A0AAU9KM16_9STRA</name>
<dbReference type="PANTHER" id="PTHR46382">
    <property type="entry name" value="PHOSPHATIDATE CYTIDYLYLTRANSFERASE"/>
    <property type="match status" value="1"/>
</dbReference>
<evidence type="ECO:0000256" key="9">
    <source>
        <dbReference type="ARBA" id="ARBA00023136"/>
    </source>
</evidence>
<evidence type="ECO:0000313" key="13">
    <source>
        <dbReference type="EMBL" id="CAH0473995.1"/>
    </source>
</evidence>
<dbReference type="GO" id="GO:0004605">
    <property type="term" value="F:phosphatidate cytidylyltransferase activity"/>
    <property type="evidence" value="ECO:0007669"/>
    <property type="project" value="TreeGrafter"/>
</dbReference>
<feature type="transmembrane region" description="Helical" evidence="12">
    <location>
        <begin position="214"/>
        <end position="233"/>
    </location>
</feature>
<evidence type="ECO:0000256" key="12">
    <source>
        <dbReference type="SAM" id="Phobius"/>
    </source>
</evidence>
<comment type="subcellular location">
    <subcellularLocation>
        <location evidence="1">Cell membrane</location>
        <topology evidence="1">Multi-pass membrane protein</topology>
    </subcellularLocation>
</comment>
<comment type="caution">
    <text evidence="13">The sequence shown here is derived from an EMBL/GenBank/DDBJ whole genome shotgun (WGS) entry which is preliminary data.</text>
</comment>
<evidence type="ECO:0000256" key="3">
    <source>
        <dbReference type="ARBA" id="ARBA00022516"/>
    </source>
</evidence>
<evidence type="ECO:0000256" key="7">
    <source>
        <dbReference type="ARBA" id="ARBA00022989"/>
    </source>
</evidence>
<feature type="transmembrane region" description="Helical" evidence="12">
    <location>
        <begin position="153"/>
        <end position="175"/>
    </location>
</feature>
<feature type="transmembrane region" description="Helical" evidence="12">
    <location>
        <begin position="381"/>
        <end position="398"/>
    </location>
</feature>
<keyword evidence="5 12" id="KW-0812">Transmembrane</keyword>
<keyword evidence="8" id="KW-0443">Lipid metabolism</keyword>
<keyword evidence="6" id="KW-0548">Nucleotidyltransferase</keyword>
<protein>
    <recommendedName>
        <fullName evidence="17">Dolichol kinase</fullName>
    </recommendedName>
</protein>
<dbReference type="AlphaFoldDB" id="A0AAU9KM16"/>
<evidence type="ECO:0000313" key="16">
    <source>
        <dbReference type="Proteomes" id="UP001160483"/>
    </source>
</evidence>
<keyword evidence="9 12" id="KW-0472">Membrane</keyword>
<dbReference type="GO" id="GO:0016024">
    <property type="term" value="P:CDP-diacylglycerol biosynthetic process"/>
    <property type="evidence" value="ECO:0007669"/>
    <property type="project" value="TreeGrafter"/>
</dbReference>
<organism evidence="13 16">
    <name type="scientific">Peronospora belbahrii</name>
    <dbReference type="NCBI Taxonomy" id="622444"/>
    <lineage>
        <taxon>Eukaryota</taxon>
        <taxon>Sar</taxon>
        <taxon>Stramenopiles</taxon>
        <taxon>Oomycota</taxon>
        <taxon>Peronosporomycetes</taxon>
        <taxon>Peronosporales</taxon>
        <taxon>Peronosporaceae</taxon>
        <taxon>Peronospora</taxon>
    </lineage>
</organism>
<dbReference type="PANTHER" id="PTHR46382:SF1">
    <property type="entry name" value="PHOSPHATIDATE CYTIDYLYLTRANSFERASE"/>
    <property type="match status" value="1"/>
</dbReference>
<keyword evidence="2" id="KW-1003">Cell membrane</keyword>
<feature type="transmembrane region" description="Helical" evidence="12">
    <location>
        <begin position="428"/>
        <end position="446"/>
    </location>
</feature>
<evidence type="ECO:0000256" key="10">
    <source>
        <dbReference type="ARBA" id="ARBA00023209"/>
    </source>
</evidence>
<reference evidence="13 15" key="1">
    <citation type="submission" date="2021-11" db="EMBL/GenBank/DDBJ databases">
        <authorList>
            <person name="Islam A."/>
            <person name="Islam S."/>
            <person name="Flora M.S."/>
            <person name="Rahman M."/>
            <person name="Ziaur R.M."/>
            <person name="Epstein J.H."/>
            <person name="Hassan M."/>
            <person name="Klassen M."/>
            <person name="Woodard K."/>
            <person name="Webb A."/>
            <person name="Webby R.J."/>
            <person name="El Zowalaty M.E."/>
        </authorList>
    </citation>
    <scope>NUCLEOTIDE SEQUENCE</scope>
    <source>
        <strain evidence="14">Pbs1</strain>
        <strain evidence="13">Pbs3</strain>
    </source>
</reference>
<evidence type="ECO:0000256" key="4">
    <source>
        <dbReference type="ARBA" id="ARBA00022679"/>
    </source>
</evidence>